<comment type="caution">
    <text evidence="2">The sequence shown here is derived from an EMBL/GenBank/DDBJ whole genome shotgun (WGS) entry which is preliminary data.</text>
</comment>
<accession>A0A918A940</accession>
<dbReference type="EMBL" id="BMNK01000011">
    <property type="protein sequence ID" value="GGP12141.1"/>
    <property type="molecule type" value="Genomic_DNA"/>
</dbReference>
<dbReference type="Proteomes" id="UP000660745">
    <property type="component" value="Unassembled WGS sequence"/>
</dbReference>
<proteinExistence type="predicted"/>
<sequence>MSLPVTAQEGALTTAGPPPPSAGALRRPAAGPLGAGLEHAASRTAKAKLPIAPLATSAFKLLFIALYE</sequence>
<feature type="region of interest" description="Disordered" evidence="1">
    <location>
        <begin position="1"/>
        <end position="35"/>
    </location>
</feature>
<evidence type="ECO:0000313" key="3">
    <source>
        <dbReference type="Proteomes" id="UP000660745"/>
    </source>
</evidence>
<protein>
    <submittedName>
        <fullName evidence="2">Uncharacterized protein</fullName>
    </submittedName>
</protein>
<evidence type="ECO:0000313" key="2">
    <source>
        <dbReference type="EMBL" id="GGP12141.1"/>
    </source>
</evidence>
<evidence type="ECO:0000256" key="1">
    <source>
        <dbReference type="SAM" id="MobiDB-lite"/>
    </source>
</evidence>
<gene>
    <name evidence="2" type="ORF">GCM10012278_58710</name>
</gene>
<dbReference type="AlphaFoldDB" id="A0A918A940"/>
<feature type="compositionally biased region" description="Low complexity" evidence="1">
    <location>
        <begin position="22"/>
        <end position="35"/>
    </location>
</feature>
<reference evidence="2" key="2">
    <citation type="submission" date="2020-09" db="EMBL/GenBank/DDBJ databases">
        <authorList>
            <person name="Sun Q."/>
            <person name="Zhou Y."/>
        </authorList>
    </citation>
    <scope>NUCLEOTIDE SEQUENCE</scope>
    <source>
        <strain evidence="2">CGMCC 4.7430</strain>
    </source>
</reference>
<keyword evidence="3" id="KW-1185">Reference proteome</keyword>
<organism evidence="2 3">
    <name type="scientific">Nonomuraea glycinis</name>
    <dbReference type="NCBI Taxonomy" id="2047744"/>
    <lineage>
        <taxon>Bacteria</taxon>
        <taxon>Bacillati</taxon>
        <taxon>Actinomycetota</taxon>
        <taxon>Actinomycetes</taxon>
        <taxon>Streptosporangiales</taxon>
        <taxon>Streptosporangiaceae</taxon>
        <taxon>Nonomuraea</taxon>
    </lineage>
</organism>
<reference evidence="2" key="1">
    <citation type="journal article" date="2014" name="Int. J. Syst. Evol. Microbiol.">
        <title>Complete genome sequence of Corynebacterium casei LMG S-19264T (=DSM 44701T), isolated from a smear-ripened cheese.</title>
        <authorList>
            <consortium name="US DOE Joint Genome Institute (JGI-PGF)"/>
            <person name="Walter F."/>
            <person name="Albersmeier A."/>
            <person name="Kalinowski J."/>
            <person name="Ruckert C."/>
        </authorList>
    </citation>
    <scope>NUCLEOTIDE SEQUENCE</scope>
    <source>
        <strain evidence="2">CGMCC 4.7430</strain>
    </source>
</reference>
<name>A0A918A940_9ACTN</name>